<reference evidence="1 2" key="1">
    <citation type="submission" date="2016-06" db="EMBL/GenBank/DDBJ databases">
        <title>Complete genome sequence of a deep-branching marine Gamma Proteobacterium Woeseia oceani type strain XK5.</title>
        <authorList>
            <person name="Mu D."/>
            <person name="Du Z."/>
        </authorList>
    </citation>
    <scope>NUCLEOTIDE SEQUENCE [LARGE SCALE GENOMIC DNA]</scope>
    <source>
        <strain evidence="1 2">XK5</strain>
    </source>
</reference>
<name>A0A193LFR2_9GAMM</name>
<accession>A0A193LFR2</accession>
<dbReference type="EMBL" id="CP016268">
    <property type="protein sequence ID" value="ANO51375.1"/>
    <property type="molecule type" value="Genomic_DNA"/>
</dbReference>
<organism evidence="1 2">
    <name type="scientific">Woeseia oceani</name>
    <dbReference type="NCBI Taxonomy" id="1548547"/>
    <lineage>
        <taxon>Bacteria</taxon>
        <taxon>Pseudomonadati</taxon>
        <taxon>Pseudomonadota</taxon>
        <taxon>Gammaproteobacteria</taxon>
        <taxon>Woeseiales</taxon>
        <taxon>Woeseiaceae</taxon>
        <taxon>Woeseia</taxon>
    </lineage>
</organism>
<dbReference type="AlphaFoldDB" id="A0A193LFR2"/>
<gene>
    <name evidence="1" type="ORF">BA177_09340</name>
</gene>
<keyword evidence="2" id="KW-1185">Reference proteome</keyword>
<dbReference type="Proteomes" id="UP000092695">
    <property type="component" value="Chromosome"/>
</dbReference>
<sequence>MTRPNDLATVINKLTFDASKILPGLVKYSTVAVEFKQPHNTLGRLPLAVLVFLSSADRNAAPFRYQFGRVTVEGRKSRNGPPRDWRQQPSLAMQAVYKAVKAINWHRDNIPALGLATTRW</sequence>
<evidence type="ECO:0000313" key="2">
    <source>
        <dbReference type="Proteomes" id="UP000092695"/>
    </source>
</evidence>
<proteinExistence type="predicted"/>
<evidence type="ECO:0000313" key="1">
    <source>
        <dbReference type="EMBL" id="ANO51375.1"/>
    </source>
</evidence>
<dbReference type="KEGG" id="woc:BA177_09340"/>
<protein>
    <submittedName>
        <fullName evidence="1">Uncharacterized protein</fullName>
    </submittedName>
</protein>